<keyword evidence="1" id="KW-0812">Transmembrane</keyword>
<reference evidence="2" key="1">
    <citation type="submission" date="2020-05" db="EMBL/GenBank/DDBJ databases">
        <title>Complete genome sequence of Bradyrhizobium diazoefficiens XF5 isolated from soybean nodule.</title>
        <authorList>
            <person name="Noda R."/>
            <person name="Kakizaki K."/>
            <person name="Minamisawa K."/>
        </authorList>
    </citation>
    <scope>NUCLEOTIDE SEQUENCE</scope>
    <source>
        <strain evidence="2">XF5</strain>
    </source>
</reference>
<keyword evidence="1" id="KW-0472">Membrane</keyword>
<dbReference type="AlphaFoldDB" id="A0A809ZV05"/>
<gene>
    <name evidence="2" type="ORF">XF5B_39380</name>
</gene>
<protein>
    <submittedName>
        <fullName evidence="2">Uncharacterized protein</fullName>
    </submittedName>
</protein>
<accession>A0A809ZV05</accession>
<sequence>MATDPRVQEKLELLEAEARVSPEVRRRIAKDNSGMWIAGIVLILVIGWLAHGNY</sequence>
<feature type="transmembrane region" description="Helical" evidence="1">
    <location>
        <begin position="34"/>
        <end position="51"/>
    </location>
</feature>
<evidence type="ECO:0000313" key="2">
    <source>
        <dbReference type="EMBL" id="BCE56426.1"/>
    </source>
</evidence>
<organism evidence="2">
    <name type="scientific">Bradyrhizobium diazoefficiens</name>
    <dbReference type="NCBI Taxonomy" id="1355477"/>
    <lineage>
        <taxon>Bacteria</taxon>
        <taxon>Pseudomonadati</taxon>
        <taxon>Pseudomonadota</taxon>
        <taxon>Alphaproteobacteria</taxon>
        <taxon>Hyphomicrobiales</taxon>
        <taxon>Nitrobacteraceae</taxon>
        <taxon>Bradyrhizobium</taxon>
    </lineage>
</organism>
<keyword evidence="1" id="KW-1133">Transmembrane helix</keyword>
<dbReference type="RefSeq" id="WP_183117540.1">
    <property type="nucleotide sequence ID" value="NZ_AP022638.1"/>
</dbReference>
<dbReference type="EMBL" id="AP023095">
    <property type="protein sequence ID" value="BCE56426.1"/>
    <property type="molecule type" value="Genomic_DNA"/>
</dbReference>
<name>A0A809ZV05_9BRAD</name>
<evidence type="ECO:0000256" key="1">
    <source>
        <dbReference type="SAM" id="Phobius"/>
    </source>
</evidence>
<proteinExistence type="predicted"/>